<dbReference type="InterPro" id="IPR036457">
    <property type="entry name" value="PPM-type-like_dom_sf"/>
</dbReference>
<dbReference type="Proteomes" id="UP000481033">
    <property type="component" value="Unassembled WGS sequence"/>
</dbReference>
<organism evidence="4 5">
    <name type="scientific">Adonisia turfae CCMR0081</name>
    <dbReference type="NCBI Taxonomy" id="2292702"/>
    <lineage>
        <taxon>Bacteria</taxon>
        <taxon>Bacillati</taxon>
        <taxon>Cyanobacteriota</taxon>
        <taxon>Adonisia</taxon>
        <taxon>Adonisia turfae</taxon>
    </lineage>
</organism>
<keyword evidence="5" id="KW-1185">Reference proteome</keyword>
<dbReference type="SMART" id="SM00331">
    <property type="entry name" value="PP2C_SIG"/>
    <property type="match status" value="1"/>
</dbReference>
<comment type="caution">
    <text evidence="4">The sequence shown here is derived from an EMBL/GenBank/DDBJ whole genome shotgun (WGS) entry which is preliminary data.</text>
</comment>
<accession>A0A6M0RFE8</accession>
<name>A0A6M0RFE8_9CYAN</name>
<dbReference type="InterPro" id="IPR011006">
    <property type="entry name" value="CheY-like_superfamily"/>
</dbReference>
<gene>
    <name evidence="4" type="ORF">DXZ20_04355</name>
</gene>
<sequence length="399" mass="44256">MADILVIDDDPIIRRILQRMLQSQGYRVAIAETAADGLEQALVITPPVILCDWRLPGSIDGLEICRRLKEHPDLSMSSFLLITAHAETASRVEALEAGADDLLMKPIDMAELKARVKSGMRLCQLTRDLKEQKQYLENELAEAASYVQSLLPRDTDQPPVKIQTRFLPSQQLGGDCFDFYWLDPDYLVIYLLDVSGHGLGAALLSTSVLNVLRSQSLPGTNFYRPDKVLESLNNMFQMTAQNEKYFTIWYGVYNRVNRQLMYASAGHPPAVLLSPPPPPNTTDVTANGNGGGAPMAETMRLRTPGMPIGMMPGTTYTWKRCSIPDNSYLYIFSDGVYEVPETSLAETGEILGLDSFIDHIVKCPRPGQLDQLISHATMPSIDVGQDLSDDLSLLEINFS</sequence>
<dbReference type="GO" id="GO:0000160">
    <property type="term" value="P:phosphorelay signal transduction system"/>
    <property type="evidence" value="ECO:0007669"/>
    <property type="project" value="InterPro"/>
</dbReference>
<dbReference type="PROSITE" id="PS50110">
    <property type="entry name" value="RESPONSE_REGULATORY"/>
    <property type="match status" value="1"/>
</dbReference>
<dbReference type="AlphaFoldDB" id="A0A6M0RFE8"/>
<protein>
    <submittedName>
        <fullName evidence="4">Response regulator</fullName>
    </submittedName>
</protein>
<dbReference type="EMBL" id="QXHD01000004">
    <property type="protein sequence ID" value="NEZ54935.1"/>
    <property type="molecule type" value="Genomic_DNA"/>
</dbReference>
<dbReference type="Pfam" id="PF07228">
    <property type="entry name" value="SpoIIE"/>
    <property type="match status" value="1"/>
</dbReference>
<dbReference type="InterPro" id="IPR052016">
    <property type="entry name" value="Bact_Sigma-Reg"/>
</dbReference>
<evidence type="ECO:0000313" key="5">
    <source>
        <dbReference type="Proteomes" id="UP000481033"/>
    </source>
</evidence>
<keyword evidence="2" id="KW-0597">Phosphoprotein</keyword>
<proteinExistence type="predicted"/>
<dbReference type="PANTHER" id="PTHR43156:SF9">
    <property type="entry name" value="HAMP DOMAIN-CONTAINING PROTEIN"/>
    <property type="match status" value="1"/>
</dbReference>
<dbReference type="Gene3D" id="3.40.50.2300">
    <property type="match status" value="1"/>
</dbReference>
<dbReference type="GO" id="GO:0016791">
    <property type="term" value="F:phosphatase activity"/>
    <property type="evidence" value="ECO:0007669"/>
    <property type="project" value="TreeGrafter"/>
</dbReference>
<dbReference type="PANTHER" id="PTHR43156">
    <property type="entry name" value="STAGE II SPORULATION PROTEIN E-RELATED"/>
    <property type="match status" value="1"/>
</dbReference>
<dbReference type="SMART" id="SM00448">
    <property type="entry name" value="REC"/>
    <property type="match status" value="1"/>
</dbReference>
<dbReference type="InterPro" id="IPR001932">
    <property type="entry name" value="PPM-type_phosphatase-like_dom"/>
</dbReference>
<evidence type="ECO:0000313" key="4">
    <source>
        <dbReference type="EMBL" id="NEZ54935.1"/>
    </source>
</evidence>
<feature type="modified residue" description="4-aspartylphosphate" evidence="2">
    <location>
        <position position="52"/>
    </location>
</feature>
<keyword evidence="1" id="KW-0378">Hydrolase</keyword>
<dbReference type="CDD" id="cd17574">
    <property type="entry name" value="REC_OmpR"/>
    <property type="match status" value="1"/>
</dbReference>
<dbReference type="Gene3D" id="3.60.40.10">
    <property type="entry name" value="PPM-type phosphatase domain"/>
    <property type="match status" value="1"/>
</dbReference>
<evidence type="ECO:0000259" key="3">
    <source>
        <dbReference type="PROSITE" id="PS50110"/>
    </source>
</evidence>
<evidence type="ECO:0000256" key="1">
    <source>
        <dbReference type="ARBA" id="ARBA00022801"/>
    </source>
</evidence>
<evidence type="ECO:0000256" key="2">
    <source>
        <dbReference type="PROSITE-ProRule" id="PRU00169"/>
    </source>
</evidence>
<dbReference type="Pfam" id="PF00072">
    <property type="entry name" value="Response_reg"/>
    <property type="match status" value="1"/>
</dbReference>
<feature type="domain" description="Response regulatory" evidence="3">
    <location>
        <begin position="3"/>
        <end position="120"/>
    </location>
</feature>
<dbReference type="InterPro" id="IPR001789">
    <property type="entry name" value="Sig_transdc_resp-reg_receiver"/>
</dbReference>
<dbReference type="SUPFAM" id="SSF52172">
    <property type="entry name" value="CheY-like"/>
    <property type="match status" value="1"/>
</dbReference>
<reference evidence="4 5" key="1">
    <citation type="journal article" date="2020" name="Microb. Ecol.">
        <title>Ecogenomics of the Marine Benthic Filamentous Cyanobacterium Adonisia.</title>
        <authorList>
            <person name="Walter J.M."/>
            <person name="Coutinho F.H."/>
            <person name="Leomil L."/>
            <person name="Hargreaves P.I."/>
            <person name="Campeao M.E."/>
            <person name="Vieira V.V."/>
            <person name="Silva B.S."/>
            <person name="Fistarol G.O."/>
            <person name="Salomon P.S."/>
            <person name="Sawabe T."/>
            <person name="Mino S."/>
            <person name="Hosokawa M."/>
            <person name="Miyashita H."/>
            <person name="Maruyama F."/>
            <person name="van Verk M.C."/>
            <person name="Dutilh B.E."/>
            <person name="Thompson C.C."/>
            <person name="Thompson F.L."/>
        </authorList>
    </citation>
    <scope>NUCLEOTIDE SEQUENCE [LARGE SCALE GENOMIC DNA]</scope>
    <source>
        <strain evidence="4 5">CCMR0081</strain>
    </source>
</reference>